<keyword evidence="2" id="KW-0186">Copper</keyword>
<gene>
    <name evidence="4" type="ORF">FM042_08430</name>
</gene>
<evidence type="ECO:0000313" key="5">
    <source>
        <dbReference type="Proteomes" id="UP000320359"/>
    </source>
</evidence>
<comment type="similarity">
    <text evidence="1">Belongs to the SCO1/2 family.</text>
</comment>
<keyword evidence="5" id="KW-1185">Reference proteome</keyword>
<dbReference type="RefSeq" id="WP_143235981.1">
    <property type="nucleotide sequence ID" value="NZ_VJWL01000002.1"/>
</dbReference>
<dbReference type="SUPFAM" id="SSF52833">
    <property type="entry name" value="Thioredoxin-like"/>
    <property type="match status" value="1"/>
</dbReference>
<dbReference type="AlphaFoldDB" id="A0A552X1U5"/>
<comment type="caution">
    <text evidence="4">The sequence shown here is derived from an EMBL/GenBank/DDBJ whole genome shotgun (WGS) entry which is preliminary data.</text>
</comment>
<protein>
    <submittedName>
        <fullName evidence="4">SCO family protein</fullName>
    </submittedName>
</protein>
<dbReference type="EMBL" id="VJWL01000002">
    <property type="protein sequence ID" value="TRW48997.1"/>
    <property type="molecule type" value="Genomic_DNA"/>
</dbReference>
<keyword evidence="2" id="KW-0479">Metal-binding</keyword>
<evidence type="ECO:0000256" key="3">
    <source>
        <dbReference type="PIRSR" id="PIRSR603782-2"/>
    </source>
</evidence>
<name>A0A552X1U5_9GAMM</name>
<feature type="binding site" evidence="2">
    <location>
        <position position="80"/>
    </location>
    <ligand>
        <name>Cu cation</name>
        <dbReference type="ChEBI" id="CHEBI:23378"/>
    </ligand>
</feature>
<accession>A0A552X1U5</accession>
<dbReference type="GO" id="GO:0046872">
    <property type="term" value="F:metal ion binding"/>
    <property type="evidence" value="ECO:0007669"/>
    <property type="project" value="UniProtKB-KW"/>
</dbReference>
<feature type="binding site" evidence="2">
    <location>
        <position position="76"/>
    </location>
    <ligand>
        <name>Cu cation</name>
        <dbReference type="ChEBI" id="CHEBI:23378"/>
    </ligand>
</feature>
<dbReference type="Proteomes" id="UP000320359">
    <property type="component" value="Unassembled WGS sequence"/>
</dbReference>
<evidence type="ECO:0000313" key="4">
    <source>
        <dbReference type="EMBL" id="TRW48997.1"/>
    </source>
</evidence>
<sequence length="216" mass="24525">MKRFLMVLGLAIVAVLGSVTYISLTEVREPTLVSARIYDAPRAIESFRLEGTAGRDVGLEDLQGQWTLLFTGYTFCPDICPTTMAHLKSRWADLTEATDFPVQVWMISVDPQRDDIERLSMYVDFFGEGFLGVRAEHVDLYPFVRNIGLMYSIPDESETNYLVNHSSAIILVNPAGQQQAIFRAQHELGEMPVVNPHSLVQDFRDIVRYLEHIHSF</sequence>
<dbReference type="Gene3D" id="3.40.30.10">
    <property type="entry name" value="Glutaredoxin"/>
    <property type="match status" value="1"/>
</dbReference>
<proteinExistence type="inferred from homology"/>
<dbReference type="PANTHER" id="PTHR12151:SF25">
    <property type="entry name" value="LINALOOL DEHYDRATASE_ISOMERASE DOMAIN-CONTAINING PROTEIN"/>
    <property type="match status" value="1"/>
</dbReference>
<keyword evidence="3" id="KW-1015">Disulfide bond</keyword>
<evidence type="ECO:0000256" key="1">
    <source>
        <dbReference type="ARBA" id="ARBA00010996"/>
    </source>
</evidence>
<reference evidence="4 5" key="1">
    <citation type="submission" date="2019-07" db="EMBL/GenBank/DDBJ databases">
        <authorList>
            <person name="Yang M."/>
            <person name="Zhao D."/>
            <person name="Xiang H."/>
        </authorList>
    </citation>
    <scope>NUCLEOTIDE SEQUENCE [LARGE SCALE GENOMIC DNA]</scope>
    <source>
        <strain evidence="4 5">IM1326</strain>
    </source>
</reference>
<feature type="binding site" evidence="2">
    <location>
        <position position="165"/>
    </location>
    <ligand>
        <name>Cu cation</name>
        <dbReference type="ChEBI" id="CHEBI:23378"/>
    </ligand>
</feature>
<dbReference type="CDD" id="cd02968">
    <property type="entry name" value="SCO"/>
    <property type="match status" value="1"/>
</dbReference>
<dbReference type="PANTHER" id="PTHR12151">
    <property type="entry name" value="ELECTRON TRANSPORT PROTIN SCO1/SENC FAMILY MEMBER"/>
    <property type="match status" value="1"/>
</dbReference>
<organism evidence="4 5">
    <name type="scientific">Aliidiomarina halalkaliphila</name>
    <dbReference type="NCBI Taxonomy" id="2593535"/>
    <lineage>
        <taxon>Bacteria</taxon>
        <taxon>Pseudomonadati</taxon>
        <taxon>Pseudomonadota</taxon>
        <taxon>Gammaproteobacteria</taxon>
        <taxon>Alteromonadales</taxon>
        <taxon>Idiomarinaceae</taxon>
        <taxon>Aliidiomarina</taxon>
    </lineage>
</organism>
<dbReference type="Pfam" id="PF02630">
    <property type="entry name" value="SCO1-SenC"/>
    <property type="match status" value="1"/>
</dbReference>
<evidence type="ECO:0000256" key="2">
    <source>
        <dbReference type="PIRSR" id="PIRSR603782-1"/>
    </source>
</evidence>
<dbReference type="OrthoDB" id="9790194at2"/>
<dbReference type="InterPro" id="IPR003782">
    <property type="entry name" value="SCO1/SenC"/>
</dbReference>
<feature type="disulfide bond" description="Redox-active" evidence="3">
    <location>
        <begin position="76"/>
        <end position="80"/>
    </location>
</feature>
<dbReference type="InterPro" id="IPR036249">
    <property type="entry name" value="Thioredoxin-like_sf"/>
</dbReference>